<dbReference type="Proteomes" id="UP000438429">
    <property type="component" value="Unassembled WGS sequence"/>
</dbReference>
<protein>
    <recommendedName>
        <fullName evidence="1">Cdc37 N-terminal domain-containing protein</fullName>
    </recommendedName>
</protein>
<organism evidence="2 3">
    <name type="scientific">Scophthalmus maximus</name>
    <name type="common">Turbot</name>
    <name type="synonym">Psetta maxima</name>
    <dbReference type="NCBI Taxonomy" id="52904"/>
    <lineage>
        <taxon>Eukaryota</taxon>
        <taxon>Metazoa</taxon>
        <taxon>Chordata</taxon>
        <taxon>Craniata</taxon>
        <taxon>Vertebrata</taxon>
        <taxon>Euteleostomi</taxon>
        <taxon>Actinopterygii</taxon>
        <taxon>Neopterygii</taxon>
        <taxon>Teleostei</taxon>
        <taxon>Neoteleostei</taxon>
        <taxon>Acanthomorphata</taxon>
        <taxon>Carangaria</taxon>
        <taxon>Pleuronectiformes</taxon>
        <taxon>Pleuronectoidei</taxon>
        <taxon>Scophthalmidae</taxon>
        <taxon>Scophthalmus</taxon>
    </lineage>
</organism>
<feature type="domain" description="Cdc37 N-terminal" evidence="1">
    <location>
        <begin position="7"/>
        <end position="39"/>
    </location>
</feature>
<evidence type="ECO:0000259" key="1">
    <source>
        <dbReference type="Pfam" id="PF03234"/>
    </source>
</evidence>
<dbReference type="InterPro" id="IPR013855">
    <property type="entry name" value="Cdc37_N_dom"/>
</dbReference>
<sequence length="77" mass="9011">MSAAAGVDYSAWDHIEVSDDEDVACAYVDTPSLFRLRHRVSSDTLSSRDVWKSYTRTWKRRVTLSYKFYGYKIMTTF</sequence>
<gene>
    <name evidence="2" type="ORF">F2P81_009977</name>
</gene>
<dbReference type="AlphaFoldDB" id="A0A6A4ST20"/>
<name>A0A6A4ST20_SCOMX</name>
<dbReference type="Pfam" id="PF03234">
    <property type="entry name" value="CDC37_N"/>
    <property type="match status" value="1"/>
</dbReference>
<reference evidence="2 3" key="1">
    <citation type="submission" date="2019-06" db="EMBL/GenBank/DDBJ databases">
        <title>Draft genomes of female and male turbot (Scophthalmus maximus).</title>
        <authorList>
            <person name="Xu H."/>
            <person name="Xu X.-W."/>
            <person name="Shao C."/>
            <person name="Chen S."/>
        </authorList>
    </citation>
    <scope>NUCLEOTIDE SEQUENCE [LARGE SCALE GENOMIC DNA]</scope>
    <source>
        <strain evidence="2">Ysfricsl-2016a</strain>
        <tissue evidence="2">Blood</tissue>
    </source>
</reference>
<dbReference type="GO" id="GO:0019901">
    <property type="term" value="F:protein kinase binding"/>
    <property type="evidence" value="ECO:0007669"/>
    <property type="project" value="InterPro"/>
</dbReference>
<evidence type="ECO:0000313" key="3">
    <source>
        <dbReference type="Proteomes" id="UP000438429"/>
    </source>
</evidence>
<dbReference type="EMBL" id="VEVO01000009">
    <property type="protein sequence ID" value="KAF0037103.1"/>
    <property type="molecule type" value="Genomic_DNA"/>
</dbReference>
<accession>A0A6A4ST20</accession>
<proteinExistence type="predicted"/>
<evidence type="ECO:0000313" key="2">
    <source>
        <dbReference type="EMBL" id="KAF0037103.1"/>
    </source>
</evidence>
<comment type="caution">
    <text evidence="2">The sequence shown here is derived from an EMBL/GenBank/DDBJ whole genome shotgun (WGS) entry which is preliminary data.</text>
</comment>